<dbReference type="PANTHER" id="PTHR12459">
    <property type="entry name" value="TRANSMEMBRANE PROTEIN 135-RELATED"/>
    <property type="match status" value="1"/>
</dbReference>
<feature type="transmembrane region" description="Helical" evidence="1">
    <location>
        <begin position="48"/>
        <end position="69"/>
    </location>
</feature>
<accession>A0A6G1FT06</accession>
<organism evidence="2">
    <name type="scientific">Eremomyces bilateralis CBS 781.70</name>
    <dbReference type="NCBI Taxonomy" id="1392243"/>
    <lineage>
        <taxon>Eukaryota</taxon>
        <taxon>Fungi</taxon>
        <taxon>Dikarya</taxon>
        <taxon>Ascomycota</taxon>
        <taxon>Pezizomycotina</taxon>
        <taxon>Dothideomycetes</taxon>
        <taxon>Dothideomycetes incertae sedis</taxon>
        <taxon>Eremomycetales</taxon>
        <taxon>Eremomycetaceae</taxon>
        <taxon>Eremomyces</taxon>
    </lineage>
</organism>
<keyword evidence="1" id="KW-0472">Membrane</keyword>
<dbReference type="AlphaFoldDB" id="A0A6G1FT06"/>
<sequence>MYSYTVPLTLFLLPHAIHTLLHIPISLRSTTTPLPLSPRLPRPLTHSTYPTFFIFSSAILMHAWMYTPSLLPRSYASWISSAAHLHPSILSVLRSARMGRWLYASDLPLPDSSVLSPLASRLALPPTWADPANLDRSPTDPRGFGTTNGGAHGVRRFIAGWSFAMRMYFPLQLVMGSRRLYQSRALLLKRRALRQKVRVVLGMVVRAAMGAARSSVFLGAFIAGFYYTVCLARTRVGPRVFSKHGDIVSPQMWDAGMAITAGCLACGWSIWLERKERRGELALWVWPRAGVCLTGRVYEKKDQWRERLAFVSSAAIVLAAAQEPENLLKGVFGKLLRGIYA</sequence>
<reference evidence="4" key="3">
    <citation type="submission" date="2025-04" db="UniProtKB">
        <authorList>
            <consortium name="RefSeq"/>
        </authorList>
    </citation>
    <scope>IDENTIFICATION</scope>
    <source>
        <strain evidence="4">CBS 781.70</strain>
    </source>
</reference>
<evidence type="ECO:0008006" key="5">
    <source>
        <dbReference type="Google" id="ProtNLM"/>
    </source>
</evidence>
<reference evidence="2 4" key="1">
    <citation type="submission" date="2020-01" db="EMBL/GenBank/DDBJ databases">
        <authorList>
            <consortium name="DOE Joint Genome Institute"/>
            <person name="Haridas S."/>
            <person name="Albert R."/>
            <person name="Binder M."/>
            <person name="Bloem J."/>
            <person name="Labutti K."/>
            <person name="Salamov A."/>
            <person name="Andreopoulos B."/>
            <person name="Baker S.E."/>
            <person name="Barry K."/>
            <person name="Bills G."/>
            <person name="Bluhm B.H."/>
            <person name="Cannon C."/>
            <person name="Castanera R."/>
            <person name="Culley D.E."/>
            <person name="Daum C."/>
            <person name="Ezra D."/>
            <person name="Gonzalez J.B."/>
            <person name="Henrissat B."/>
            <person name="Kuo A."/>
            <person name="Liang C."/>
            <person name="Lipzen A."/>
            <person name="Lutzoni F."/>
            <person name="Magnuson J."/>
            <person name="Mondo S."/>
            <person name="Nolan M."/>
            <person name="Ohm R."/>
            <person name="Pangilinan J."/>
            <person name="Park H.-J."/>
            <person name="Ramirez L."/>
            <person name="Alfaro M."/>
            <person name="Sun H."/>
            <person name="Tritt A."/>
            <person name="Yoshinaga Y."/>
            <person name="Zwiers L.-H."/>
            <person name="Turgeon B.G."/>
            <person name="Goodwin S.B."/>
            <person name="Spatafora J.W."/>
            <person name="Crous P.W."/>
            <person name="Grigoriev I.V."/>
        </authorList>
    </citation>
    <scope>NUCLEOTIDE SEQUENCE</scope>
    <source>
        <strain evidence="2 4">CBS 781.70</strain>
    </source>
</reference>
<proteinExistence type="predicted"/>
<evidence type="ECO:0000313" key="2">
    <source>
        <dbReference type="EMBL" id="KAF1808893.1"/>
    </source>
</evidence>
<reference evidence="4" key="2">
    <citation type="submission" date="2020-04" db="EMBL/GenBank/DDBJ databases">
        <authorList>
            <consortium name="NCBI Genome Project"/>
        </authorList>
    </citation>
    <scope>NUCLEOTIDE SEQUENCE</scope>
    <source>
        <strain evidence="4">CBS 781.70</strain>
    </source>
</reference>
<feature type="transmembrane region" description="Helical" evidence="1">
    <location>
        <begin position="252"/>
        <end position="272"/>
    </location>
</feature>
<dbReference type="InterPro" id="IPR026749">
    <property type="entry name" value="Tmem135"/>
</dbReference>
<keyword evidence="3" id="KW-1185">Reference proteome</keyword>
<dbReference type="OrthoDB" id="4021778at2759"/>
<feature type="transmembrane region" description="Helical" evidence="1">
    <location>
        <begin position="199"/>
        <end position="227"/>
    </location>
</feature>
<dbReference type="GeneID" id="54417333"/>
<keyword evidence="1" id="KW-0812">Transmembrane</keyword>
<name>A0A6G1FT06_9PEZI</name>
<dbReference type="RefSeq" id="XP_033530524.1">
    <property type="nucleotide sequence ID" value="XM_033676763.1"/>
</dbReference>
<gene>
    <name evidence="2 4" type="ORF">P152DRAFT_404477</name>
</gene>
<evidence type="ECO:0000256" key="1">
    <source>
        <dbReference type="SAM" id="Phobius"/>
    </source>
</evidence>
<protein>
    <recommendedName>
        <fullName evidence="5">Integral membrane protein</fullName>
    </recommendedName>
</protein>
<dbReference type="PANTHER" id="PTHR12459:SF15">
    <property type="entry name" value="TRANSMEMBRANE PROTEIN 135"/>
    <property type="match status" value="1"/>
</dbReference>
<dbReference type="EMBL" id="ML975178">
    <property type="protein sequence ID" value="KAF1808893.1"/>
    <property type="molecule type" value="Genomic_DNA"/>
</dbReference>
<keyword evidence="1" id="KW-1133">Transmembrane helix</keyword>
<evidence type="ECO:0000313" key="3">
    <source>
        <dbReference type="Proteomes" id="UP000504638"/>
    </source>
</evidence>
<dbReference type="Proteomes" id="UP000504638">
    <property type="component" value="Unplaced"/>
</dbReference>
<evidence type="ECO:0000313" key="4">
    <source>
        <dbReference type="RefSeq" id="XP_033530524.1"/>
    </source>
</evidence>